<keyword evidence="2" id="KW-0472">Membrane</keyword>
<name>A0AAJ1TW55_9ACTN</name>
<dbReference type="Proteomes" id="UP001239215">
    <property type="component" value="Unassembled WGS sequence"/>
</dbReference>
<keyword evidence="2" id="KW-0812">Transmembrane</keyword>
<feature type="transmembrane region" description="Helical" evidence="2">
    <location>
        <begin position="53"/>
        <end position="74"/>
    </location>
</feature>
<dbReference type="EMBL" id="JAUTAN010000001">
    <property type="protein sequence ID" value="MDQ1103381.1"/>
    <property type="molecule type" value="Genomic_DNA"/>
</dbReference>
<dbReference type="RefSeq" id="WP_307198802.1">
    <property type="nucleotide sequence ID" value="NZ_JAUTAN010000001.1"/>
</dbReference>
<comment type="caution">
    <text evidence="3">The sequence shown here is derived from an EMBL/GenBank/DDBJ whole genome shotgun (WGS) entry which is preliminary data.</text>
</comment>
<accession>A0AAJ1TW55</accession>
<keyword evidence="2" id="KW-1133">Transmembrane helix</keyword>
<sequence>MAGIFKRGAEAPASDTNATRTTAPPASTDANEAPTRSRPSISVDQVRTRVAQVLWALCLVAATLLAVAALCIAVDANQQNALVERVLALAKVVDLNVFTLDDGIMAFTGDNAETKNALVNYGLGAAFYLVVGRVLERLVRP</sequence>
<dbReference type="AlphaFoldDB" id="A0AAJ1TW55"/>
<proteinExistence type="predicted"/>
<feature type="compositionally biased region" description="Polar residues" evidence="1">
    <location>
        <begin position="14"/>
        <end position="30"/>
    </location>
</feature>
<evidence type="ECO:0000313" key="4">
    <source>
        <dbReference type="Proteomes" id="UP001239215"/>
    </source>
</evidence>
<evidence type="ECO:0000256" key="2">
    <source>
        <dbReference type="SAM" id="Phobius"/>
    </source>
</evidence>
<feature type="transmembrane region" description="Helical" evidence="2">
    <location>
        <begin position="118"/>
        <end position="135"/>
    </location>
</feature>
<gene>
    <name evidence="3" type="ORF">QE405_000665</name>
</gene>
<evidence type="ECO:0000256" key="1">
    <source>
        <dbReference type="SAM" id="MobiDB-lite"/>
    </source>
</evidence>
<reference evidence="3" key="1">
    <citation type="submission" date="2023-07" db="EMBL/GenBank/DDBJ databases">
        <title>Functional and genomic diversity of the sorghum phyllosphere microbiome.</title>
        <authorList>
            <person name="Shade A."/>
        </authorList>
    </citation>
    <scope>NUCLEOTIDE SEQUENCE</scope>
    <source>
        <strain evidence="3">SORGH_AS_1067</strain>
    </source>
</reference>
<protein>
    <submittedName>
        <fullName evidence="3">Uncharacterized protein</fullName>
    </submittedName>
</protein>
<organism evidence="3 4">
    <name type="scientific">Nocardioides zeae</name>
    <dbReference type="NCBI Taxonomy" id="1457234"/>
    <lineage>
        <taxon>Bacteria</taxon>
        <taxon>Bacillati</taxon>
        <taxon>Actinomycetota</taxon>
        <taxon>Actinomycetes</taxon>
        <taxon>Propionibacteriales</taxon>
        <taxon>Nocardioidaceae</taxon>
        <taxon>Nocardioides</taxon>
    </lineage>
</organism>
<evidence type="ECO:0000313" key="3">
    <source>
        <dbReference type="EMBL" id="MDQ1103381.1"/>
    </source>
</evidence>
<feature type="region of interest" description="Disordered" evidence="1">
    <location>
        <begin position="1"/>
        <end position="41"/>
    </location>
</feature>